<sequence>HLLHSFFLPLKYIRLMCEPIGRNKGTFLGFPTTLTEASGVEVVTLSLISFDQSLDDVSISSLKSILQSLSCF</sequence>
<dbReference type="EMBL" id="HACA01009678">
    <property type="protein sequence ID" value="CDW27039.1"/>
    <property type="molecule type" value="Transcribed_RNA"/>
</dbReference>
<proteinExistence type="predicted"/>
<accession>A0A0K2TM92</accession>
<protein>
    <submittedName>
        <fullName evidence="1">Uncharacterized protein</fullName>
    </submittedName>
</protein>
<evidence type="ECO:0000313" key="1">
    <source>
        <dbReference type="EMBL" id="CDW27039.1"/>
    </source>
</evidence>
<dbReference type="AlphaFoldDB" id="A0A0K2TM92"/>
<name>A0A0K2TM92_LEPSM</name>
<organism evidence="1">
    <name type="scientific">Lepeophtheirus salmonis</name>
    <name type="common">Salmon louse</name>
    <name type="synonym">Caligus salmonis</name>
    <dbReference type="NCBI Taxonomy" id="72036"/>
    <lineage>
        <taxon>Eukaryota</taxon>
        <taxon>Metazoa</taxon>
        <taxon>Ecdysozoa</taxon>
        <taxon>Arthropoda</taxon>
        <taxon>Crustacea</taxon>
        <taxon>Multicrustacea</taxon>
        <taxon>Hexanauplia</taxon>
        <taxon>Copepoda</taxon>
        <taxon>Siphonostomatoida</taxon>
        <taxon>Caligidae</taxon>
        <taxon>Lepeophtheirus</taxon>
    </lineage>
</organism>
<reference evidence="1" key="1">
    <citation type="submission" date="2014-05" db="EMBL/GenBank/DDBJ databases">
        <authorList>
            <person name="Chronopoulou M."/>
        </authorList>
    </citation>
    <scope>NUCLEOTIDE SEQUENCE</scope>
    <source>
        <tissue evidence="1">Whole organism</tissue>
    </source>
</reference>
<feature type="non-terminal residue" evidence="1">
    <location>
        <position position="1"/>
    </location>
</feature>